<reference evidence="2" key="1">
    <citation type="journal article" date="2022" name="Mol. Ecol. Resour.">
        <title>The genomes of chicory, endive, great burdock and yacon provide insights into Asteraceae palaeo-polyploidization history and plant inulin production.</title>
        <authorList>
            <person name="Fan W."/>
            <person name="Wang S."/>
            <person name="Wang H."/>
            <person name="Wang A."/>
            <person name="Jiang F."/>
            <person name="Liu H."/>
            <person name="Zhao H."/>
            <person name="Xu D."/>
            <person name="Zhang Y."/>
        </authorList>
    </citation>
    <scope>NUCLEOTIDE SEQUENCE [LARGE SCALE GENOMIC DNA]</scope>
    <source>
        <strain evidence="2">cv. Yunnan</strain>
    </source>
</reference>
<keyword evidence="2" id="KW-1185">Reference proteome</keyword>
<gene>
    <name evidence="1" type="ORF">L1987_74585</name>
</gene>
<reference evidence="1 2" key="2">
    <citation type="journal article" date="2022" name="Mol. Ecol. Resour.">
        <title>The genomes of chicory, endive, great burdock and yacon provide insights into Asteraceae paleo-polyploidization history and plant inulin production.</title>
        <authorList>
            <person name="Fan W."/>
            <person name="Wang S."/>
            <person name="Wang H."/>
            <person name="Wang A."/>
            <person name="Jiang F."/>
            <person name="Liu H."/>
            <person name="Zhao H."/>
            <person name="Xu D."/>
            <person name="Zhang Y."/>
        </authorList>
    </citation>
    <scope>NUCLEOTIDE SEQUENCE [LARGE SCALE GENOMIC DNA]</scope>
    <source>
        <strain evidence="2">cv. Yunnan</strain>
        <tissue evidence="1">Leaves</tissue>
    </source>
</reference>
<name>A0ACB9A3G2_9ASTR</name>
<proteinExistence type="predicted"/>
<organism evidence="1 2">
    <name type="scientific">Smallanthus sonchifolius</name>
    <dbReference type="NCBI Taxonomy" id="185202"/>
    <lineage>
        <taxon>Eukaryota</taxon>
        <taxon>Viridiplantae</taxon>
        <taxon>Streptophyta</taxon>
        <taxon>Embryophyta</taxon>
        <taxon>Tracheophyta</taxon>
        <taxon>Spermatophyta</taxon>
        <taxon>Magnoliopsida</taxon>
        <taxon>eudicotyledons</taxon>
        <taxon>Gunneridae</taxon>
        <taxon>Pentapetalae</taxon>
        <taxon>asterids</taxon>
        <taxon>campanulids</taxon>
        <taxon>Asterales</taxon>
        <taxon>Asteraceae</taxon>
        <taxon>Asteroideae</taxon>
        <taxon>Heliantheae alliance</taxon>
        <taxon>Millerieae</taxon>
        <taxon>Smallanthus</taxon>
    </lineage>
</organism>
<accession>A0ACB9A3G2</accession>
<protein>
    <submittedName>
        <fullName evidence="1">Uncharacterized protein</fullName>
    </submittedName>
</protein>
<sequence>MDQVLSAVTTHHVCANPRSYRVPGLPEHIVGFNRHLEELKCRLLNYDTQVLISGPVGCGKTTLAKLLCHDNEIKVGASLCRQPVLKWKTTLKKWSESRSILQSNTSMLLSPQSTVDALDELPNVKDYPPLGMYTSENLLELSFRNHINLVPLRKDANEVFTSVWYDLKAPKVEVLTLNIRSKSYTLAEFINRMGQMKMISITSYNDYPSQLHNLSFMDCLSTLRTIRFEHLSFSRIQYIFALMNLRKLSFVMCEIGNALMSCITDSLPYTLSNITDLEIDMCYDLKELPSLLLAPSPITNCQELDVLPKGLGSLSNLEILRLHCCTKLQELPVSIGSLCNLSFIDISDCLCVSLLPEEIGELCCLKVLKMDGCSGLQELPLSIRCL</sequence>
<comment type="caution">
    <text evidence="1">The sequence shown here is derived from an EMBL/GenBank/DDBJ whole genome shotgun (WGS) entry which is preliminary data.</text>
</comment>
<dbReference type="Proteomes" id="UP001056120">
    <property type="component" value="Linkage Group LG25"/>
</dbReference>
<evidence type="ECO:0000313" key="2">
    <source>
        <dbReference type="Proteomes" id="UP001056120"/>
    </source>
</evidence>
<dbReference type="EMBL" id="CM042042">
    <property type="protein sequence ID" value="KAI3704367.1"/>
    <property type="molecule type" value="Genomic_DNA"/>
</dbReference>
<evidence type="ECO:0000313" key="1">
    <source>
        <dbReference type="EMBL" id="KAI3704367.1"/>
    </source>
</evidence>